<dbReference type="KEGG" id="lhf:JCM16775_1317"/>
<evidence type="ECO:0000313" key="2">
    <source>
        <dbReference type="Proteomes" id="UP000321892"/>
    </source>
</evidence>
<dbReference type="OrthoDB" id="1912881at2"/>
<organism evidence="1 2">
    <name type="scientific">Leptotrichia hofstadii</name>
    <dbReference type="NCBI Taxonomy" id="157688"/>
    <lineage>
        <taxon>Bacteria</taxon>
        <taxon>Fusobacteriati</taxon>
        <taxon>Fusobacteriota</taxon>
        <taxon>Fusobacteriia</taxon>
        <taxon>Fusobacteriales</taxon>
        <taxon>Leptotrichiaceae</taxon>
        <taxon>Leptotrichia</taxon>
    </lineage>
</organism>
<name>A0A510JH41_9FUSO</name>
<proteinExistence type="predicted"/>
<accession>A0A510JH41</accession>
<keyword evidence="2" id="KW-1185">Reference proteome</keyword>
<gene>
    <name evidence="1" type="ORF">JCM16775_1317</name>
</gene>
<protein>
    <submittedName>
        <fullName evidence="1">Uncharacterized protein</fullName>
    </submittedName>
</protein>
<sequence length="133" mass="15671">MLYDDAKNILYASERAEYFVKKLGLDFSKINKNDIIYLLNEEFTRAIKEEKEDSDFFDSSECLRVLCGYLYCLGDISDVPLLEKVKYSFDMDVDIAIDFAWIESLKNGGIKTKYTQTRKEIIKSFVDYYESWL</sequence>
<evidence type="ECO:0000313" key="1">
    <source>
        <dbReference type="EMBL" id="BBM38608.1"/>
    </source>
</evidence>
<dbReference type="RefSeq" id="WP_026746294.1">
    <property type="nucleotide sequence ID" value="NZ_AP019823.1"/>
</dbReference>
<dbReference type="AlphaFoldDB" id="A0A510JH41"/>
<dbReference type="Proteomes" id="UP000321892">
    <property type="component" value="Chromosome"/>
</dbReference>
<reference evidence="1 2" key="1">
    <citation type="submission" date="2019-07" db="EMBL/GenBank/DDBJ databases">
        <title>Complete Genome Sequence of Leptotrichia hofstadii Strain JCM16775.</title>
        <authorList>
            <person name="Watanabe S."/>
            <person name="Cui L."/>
        </authorList>
    </citation>
    <scope>NUCLEOTIDE SEQUENCE [LARGE SCALE GENOMIC DNA]</scope>
    <source>
        <strain evidence="1 2">JCM16775</strain>
    </source>
</reference>
<dbReference type="EMBL" id="AP019823">
    <property type="protein sequence ID" value="BBM38608.1"/>
    <property type="molecule type" value="Genomic_DNA"/>
</dbReference>